<dbReference type="EMBL" id="WNYA01000006">
    <property type="protein sequence ID" value="KAG8570064.1"/>
    <property type="molecule type" value="Genomic_DNA"/>
</dbReference>
<evidence type="ECO:0000313" key="5">
    <source>
        <dbReference type="EMBL" id="KAG8570064.1"/>
    </source>
</evidence>
<feature type="chain" id="PRO_5043944523" description="TIL domain-containing protein" evidence="3">
    <location>
        <begin position="25"/>
        <end position="79"/>
    </location>
</feature>
<dbReference type="CDD" id="cd19941">
    <property type="entry name" value="TIL"/>
    <property type="match status" value="1"/>
</dbReference>
<feature type="signal peptide" evidence="3">
    <location>
        <begin position="1"/>
        <end position="24"/>
    </location>
</feature>
<accession>A0AAV7BBX3</accession>
<evidence type="ECO:0000256" key="1">
    <source>
        <dbReference type="ARBA" id="ARBA00022690"/>
    </source>
</evidence>
<dbReference type="InterPro" id="IPR051368">
    <property type="entry name" value="SerProtInhib-TIL_Domain"/>
</dbReference>
<dbReference type="Pfam" id="PF01826">
    <property type="entry name" value="TIL"/>
    <property type="match status" value="1"/>
</dbReference>
<name>A0AAV7BBX3_ENGPU</name>
<dbReference type="AlphaFoldDB" id="A0AAV7BBX3"/>
<protein>
    <recommendedName>
        <fullName evidence="4">TIL domain-containing protein</fullName>
    </recommendedName>
</protein>
<evidence type="ECO:0000313" key="6">
    <source>
        <dbReference type="Proteomes" id="UP000824782"/>
    </source>
</evidence>
<keyword evidence="6" id="KW-1185">Reference proteome</keyword>
<dbReference type="InterPro" id="IPR036084">
    <property type="entry name" value="Ser_inhib-like_sf"/>
</dbReference>
<keyword evidence="1" id="KW-0646">Protease inhibitor</keyword>
<comment type="caution">
    <text evidence="5">The sequence shown here is derived from an EMBL/GenBank/DDBJ whole genome shotgun (WGS) entry which is preliminary data.</text>
</comment>
<dbReference type="GO" id="GO:0030414">
    <property type="term" value="F:peptidase inhibitor activity"/>
    <property type="evidence" value="ECO:0007669"/>
    <property type="project" value="UniProtKB-KW"/>
</dbReference>
<dbReference type="Gene3D" id="2.10.25.10">
    <property type="entry name" value="Laminin"/>
    <property type="match status" value="1"/>
</dbReference>
<feature type="domain" description="TIL" evidence="4">
    <location>
        <begin position="27"/>
        <end position="79"/>
    </location>
</feature>
<sequence>MARTAVVLLSCLSLVLLMIHAYDAQDCEDGKVLSPCNGHCQATCDNLKLVCTKDCRSGCVCKDDMVTDKTGKCVRKEDC</sequence>
<evidence type="ECO:0000259" key="4">
    <source>
        <dbReference type="Pfam" id="PF01826"/>
    </source>
</evidence>
<dbReference type="InterPro" id="IPR002919">
    <property type="entry name" value="TIL_dom"/>
</dbReference>
<keyword evidence="3" id="KW-0732">Signal</keyword>
<organism evidence="5 6">
    <name type="scientific">Engystomops pustulosus</name>
    <name type="common">Tungara frog</name>
    <name type="synonym">Physalaemus pustulosus</name>
    <dbReference type="NCBI Taxonomy" id="76066"/>
    <lineage>
        <taxon>Eukaryota</taxon>
        <taxon>Metazoa</taxon>
        <taxon>Chordata</taxon>
        <taxon>Craniata</taxon>
        <taxon>Vertebrata</taxon>
        <taxon>Euteleostomi</taxon>
        <taxon>Amphibia</taxon>
        <taxon>Batrachia</taxon>
        <taxon>Anura</taxon>
        <taxon>Neobatrachia</taxon>
        <taxon>Hyloidea</taxon>
        <taxon>Leptodactylidae</taxon>
        <taxon>Leiuperinae</taxon>
        <taxon>Engystomops</taxon>
    </lineage>
</organism>
<evidence type="ECO:0000256" key="2">
    <source>
        <dbReference type="ARBA" id="ARBA00023157"/>
    </source>
</evidence>
<reference evidence="5" key="1">
    <citation type="thesis" date="2020" institute="ProQuest LLC" country="789 East Eisenhower Parkway, Ann Arbor, MI, USA">
        <title>Comparative Genomics and Chromosome Evolution.</title>
        <authorList>
            <person name="Mudd A.B."/>
        </authorList>
    </citation>
    <scope>NUCLEOTIDE SEQUENCE</scope>
    <source>
        <strain evidence="5">237g6f4</strain>
        <tissue evidence="5">Blood</tissue>
    </source>
</reference>
<gene>
    <name evidence="5" type="ORF">GDO81_014674</name>
</gene>
<dbReference type="SUPFAM" id="SSF57567">
    <property type="entry name" value="Serine protease inhibitors"/>
    <property type="match status" value="1"/>
</dbReference>
<proteinExistence type="predicted"/>
<dbReference type="PANTHER" id="PTHR23259:SF70">
    <property type="entry name" value="ACCESSORY GLAND PROTEIN ACP62F-RELATED"/>
    <property type="match status" value="1"/>
</dbReference>
<dbReference type="Proteomes" id="UP000824782">
    <property type="component" value="Unassembled WGS sequence"/>
</dbReference>
<keyword evidence="2" id="KW-1015">Disulfide bond</keyword>
<evidence type="ECO:0000256" key="3">
    <source>
        <dbReference type="SAM" id="SignalP"/>
    </source>
</evidence>
<dbReference type="PANTHER" id="PTHR23259">
    <property type="entry name" value="RIDDLE"/>
    <property type="match status" value="1"/>
</dbReference>